<accession>A0AAN3AA01</accession>
<organism evidence="2 3">
    <name type="scientific">Bacteroides ovatus (strain ATCC 8483 / DSM 1896 / JCM 5824 / BCRC 10623 / CCUG 4943 / NCTC 11153)</name>
    <dbReference type="NCBI Taxonomy" id="411476"/>
    <lineage>
        <taxon>Bacteria</taxon>
        <taxon>Pseudomonadati</taxon>
        <taxon>Bacteroidota</taxon>
        <taxon>Bacteroidia</taxon>
        <taxon>Bacteroidales</taxon>
        <taxon>Bacteroidaceae</taxon>
        <taxon>Bacteroides</taxon>
    </lineage>
</organism>
<dbReference type="AlphaFoldDB" id="A0AAN3AA01"/>
<reference evidence="2 3" key="1">
    <citation type="submission" date="2007-03" db="EMBL/GenBank/DDBJ databases">
        <authorList>
            <person name="Fulton L."/>
            <person name="Clifton S."/>
            <person name="Fulton B."/>
            <person name="Xu J."/>
            <person name="Minx P."/>
            <person name="Pepin K.H."/>
            <person name="Johnson M."/>
            <person name="Thiruvilangam P."/>
            <person name="Bhonagiri V."/>
            <person name="Nash W.E."/>
            <person name="Mardis E.R."/>
            <person name="Wilson R.K."/>
        </authorList>
    </citation>
    <scope>NUCLEOTIDE SEQUENCE [LARGE SCALE GENOMIC DNA]</scope>
    <source>
        <strain evidence="3">ATCC 8483 / DSM 1896 / JCM 5824 / BCRC 10623 / CCUG 4943 / NCTC 11153</strain>
    </source>
</reference>
<reference evidence="3" key="2">
    <citation type="submission" date="2007-04" db="EMBL/GenBank/DDBJ databases">
        <title>Draft genome sequence of Bacteroides ovatus (ATCC 8483).</title>
        <authorList>
            <person name="Sudarsanam P."/>
            <person name="Ley R."/>
            <person name="Guruge J."/>
            <person name="Turnbaugh P.J."/>
            <person name="Mahowald M."/>
            <person name="Liep D."/>
            <person name="Gordon J."/>
        </authorList>
    </citation>
    <scope>NUCLEOTIDE SEQUENCE [LARGE SCALE GENOMIC DNA]</scope>
    <source>
        <strain evidence="3">ATCC 8483 / DSM 1896 / JCM 5824 / BCRC 10623 / CCUG 4943 / NCTC 11153</strain>
    </source>
</reference>
<comment type="caution">
    <text evidence="2">The sequence shown here is derived from an EMBL/GenBank/DDBJ whole genome shotgun (WGS) entry which is preliminary data.</text>
</comment>
<feature type="region of interest" description="Disordered" evidence="1">
    <location>
        <begin position="1"/>
        <end position="45"/>
    </location>
</feature>
<feature type="compositionally biased region" description="Basic residues" evidence="1">
    <location>
        <begin position="36"/>
        <end position="45"/>
    </location>
</feature>
<gene>
    <name evidence="2" type="ORF">BACOVA_01591</name>
</gene>
<protein>
    <submittedName>
        <fullName evidence="2">Uncharacterized protein</fullName>
    </submittedName>
</protein>
<name>A0AAN3AA01_BACO1</name>
<proteinExistence type="predicted"/>
<dbReference type="Proteomes" id="UP000005475">
    <property type="component" value="Unassembled WGS sequence"/>
</dbReference>
<evidence type="ECO:0000256" key="1">
    <source>
        <dbReference type="SAM" id="MobiDB-lite"/>
    </source>
</evidence>
<evidence type="ECO:0000313" key="2">
    <source>
        <dbReference type="EMBL" id="EDO12777.1"/>
    </source>
</evidence>
<evidence type="ECO:0000313" key="3">
    <source>
        <dbReference type="Proteomes" id="UP000005475"/>
    </source>
</evidence>
<sequence>MARSLHLYSRKRTTKKNEKNFRRLQPFETLDPSNKQKNKNRMLNK</sequence>
<dbReference type="EMBL" id="AAXF02000044">
    <property type="protein sequence ID" value="EDO12777.1"/>
    <property type="molecule type" value="Genomic_DNA"/>
</dbReference>